<evidence type="ECO:0000313" key="2">
    <source>
        <dbReference type="Proteomes" id="UP001060215"/>
    </source>
</evidence>
<reference evidence="1 2" key="1">
    <citation type="journal article" date="2022" name="Plant J.">
        <title>Chromosome-level genome of Camellia lanceoleosa provides a valuable resource for understanding genome evolution and self-incompatibility.</title>
        <authorList>
            <person name="Gong W."/>
            <person name="Xiao S."/>
            <person name="Wang L."/>
            <person name="Liao Z."/>
            <person name="Chang Y."/>
            <person name="Mo W."/>
            <person name="Hu G."/>
            <person name="Li W."/>
            <person name="Zhao G."/>
            <person name="Zhu H."/>
            <person name="Hu X."/>
            <person name="Ji K."/>
            <person name="Xiang X."/>
            <person name="Song Q."/>
            <person name="Yuan D."/>
            <person name="Jin S."/>
            <person name="Zhang L."/>
        </authorList>
    </citation>
    <scope>NUCLEOTIDE SEQUENCE [LARGE SCALE GENOMIC DNA]</scope>
    <source>
        <strain evidence="1">SQ_2022a</strain>
    </source>
</reference>
<protein>
    <submittedName>
        <fullName evidence="1">COBW domain-containing protein 2</fullName>
    </submittedName>
</protein>
<keyword evidence="2" id="KW-1185">Reference proteome</keyword>
<organism evidence="1 2">
    <name type="scientific">Camellia lanceoleosa</name>
    <dbReference type="NCBI Taxonomy" id="1840588"/>
    <lineage>
        <taxon>Eukaryota</taxon>
        <taxon>Viridiplantae</taxon>
        <taxon>Streptophyta</taxon>
        <taxon>Embryophyta</taxon>
        <taxon>Tracheophyta</taxon>
        <taxon>Spermatophyta</taxon>
        <taxon>Magnoliopsida</taxon>
        <taxon>eudicotyledons</taxon>
        <taxon>Gunneridae</taxon>
        <taxon>Pentapetalae</taxon>
        <taxon>asterids</taxon>
        <taxon>Ericales</taxon>
        <taxon>Theaceae</taxon>
        <taxon>Camellia</taxon>
    </lineage>
</organism>
<sequence length="456" mass="50630">MASMSMDIATTFIGLAKLQTTPRSRVRASVFPLLWRSKFRNSHSLRAISIQPRIVSIDLSKSNPFSRRFTAAAAATATPQTDGSDVSTKIPPDDRVPATIITGFLGSGKTTLLNHILTADHGKRIAVIENEYGEVDIDGSLVAAKAAGAEDIVMLNNGCLCCTVRGDLVRMIAELVDKKKGKFDHIVIETTGLANPAPIIQTFYAEDQIFNEVKLDGVVTLVDAKHADFHLDDVKPKGVVNEAVEQIAYADRIIVNKTDLVGEPNIASLIQRIRNINRMAHLKRTQFGKVDLDYVLGIGGFDLERIESAVNTEGSKEDHGSHDHDHDHEHEHDHERHDHHDHKHEHHDDHHSHDHTHDPGVSSVSIVCEGSLDLEKANMWLGTLLLERSDDIYRMKGLLSVEGMNERFVFQGVHDIFQGSPDRLWGPNEPRTNKIVFIGKNLNAQELEKGFKACLL</sequence>
<name>A0ACC0HU33_9ERIC</name>
<accession>A0ACC0HU33</accession>
<dbReference type="EMBL" id="CM045759">
    <property type="protein sequence ID" value="KAI8017102.1"/>
    <property type="molecule type" value="Genomic_DNA"/>
</dbReference>
<evidence type="ECO:0000313" key="1">
    <source>
        <dbReference type="EMBL" id="KAI8017102.1"/>
    </source>
</evidence>
<dbReference type="Proteomes" id="UP001060215">
    <property type="component" value="Chromosome 2"/>
</dbReference>
<proteinExistence type="predicted"/>
<gene>
    <name evidence="1" type="ORF">LOK49_LG04G02477</name>
</gene>
<comment type="caution">
    <text evidence="1">The sequence shown here is derived from an EMBL/GenBank/DDBJ whole genome shotgun (WGS) entry which is preliminary data.</text>
</comment>